<keyword evidence="5" id="KW-1185">Reference proteome</keyword>
<dbReference type="PANTHER" id="PTHR34135">
    <property type="entry name" value="LYSOZYME"/>
    <property type="match status" value="1"/>
</dbReference>
<dbReference type="SMART" id="SM00641">
    <property type="entry name" value="Glyco_25"/>
    <property type="match status" value="1"/>
</dbReference>
<evidence type="ECO:0000256" key="3">
    <source>
        <dbReference type="ARBA" id="ARBA00023295"/>
    </source>
</evidence>
<dbReference type="GO" id="GO:0016998">
    <property type="term" value="P:cell wall macromolecule catabolic process"/>
    <property type="evidence" value="ECO:0007669"/>
    <property type="project" value="InterPro"/>
</dbReference>
<evidence type="ECO:0000313" key="4">
    <source>
        <dbReference type="EMBL" id="NMM65508.1"/>
    </source>
</evidence>
<dbReference type="Gene3D" id="3.40.50.12090">
    <property type="match status" value="1"/>
</dbReference>
<sequence length="275" mass="30874">MKGIDVSNNDENIDFNQVKNAGYEIVYLKSTEGLTYNDNKMREFYEGCKANQLKIGFYHFLRKNDPTQEAIHFLNAISGLTYDCIPMLDVEGNDKCDLTDGSATWRTQQFSDYCKSQGVQIGLYTYTSFLKESMGGNTLELPLWIAEYGVDSPNISQDYIGFQFTEEGRVPGIGTNCDIDNFDERIFVNGGKKKVESIVIYNYGADMHSAEILADYLNCPTISNGRSFDYSCVKNVYAVGGKADQYTSYLTKLIAGDDRYSTDQAVLDFIKNGGK</sequence>
<dbReference type="Gene3D" id="3.20.20.80">
    <property type="entry name" value="Glycosidases"/>
    <property type="match status" value="1"/>
</dbReference>
<dbReference type="Proteomes" id="UP000537131">
    <property type="component" value="Unassembled WGS sequence"/>
</dbReference>
<dbReference type="PANTHER" id="PTHR34135:SF2">
    <property type="entry name" value="LYSOZYME"/>
    <property type="match status" value="1"/>
</dbReference>
<evidence type="ECO:0000256" key="1">
    <source>
        <dbReference type="ARBA" id="ARBA00010646"/>
    </source>
</evidence>
<comment type="similarity">
    <text evidence="1">Belongs to the glycosyl hydrolase 25 family.</text>
</comment>
<dbReference type="InterPro" id="IPR017853">
    <property type="entry name" value="GH"/>
</dbReference>
<comment type="caution">
    <text evidence="4">The sequence shown here is derived from an EMBL/GenBank/DDBJ whole genome shotgun (WGS) entry which is preliminary data.</text>
</comment>
<dbReference type="GO" id="GO:0016052">
    <property type="term" value="P:carbohydrate catabolic process"/>
    <property type="evidence" value="ECO:0007669"/>
    <property type="project" value="TreeGrafter"/>
</dbReference>
<organism evidence="4 5">
    <name type="scientific">Clostridium muellerianum</name>
    <dbReference type="NCBI Taxonomy" id="2716538"/>
    <lineage>
        <taxon>Bacteria</taxon>
        <taxon>Bacillati</taxon>
        <taxon>Bacillota</taxon>
        <taxon>Clostridia</taxon>
        <taxon>Eubacteriales</taxon>
        <taxon>Clostridiaceae</taxon>
        <taxon>Clostridium</taxon>
    </lineage>
</organism>
<dbReference type="InterPro" id="IPR002053">
    <property type="entry name" value="Glyco_hydro_25"/>
</dbReference>
<evidence type="ECO:0000256" key="2">
    <source>
        <dbReference type="ARBA" id="ARBA00022801"/>
    </source>
</evidence>
<accession>A0A7Y0HS58</accession>
<dbReference type="GO" id="GO:0003796">
    <property type="term" value="F:lysozyme activity"/>
    <property type="evidence" value="ECO:0007669"/>
    <property type="project" value="InterPro"/>
</dbReference>
<dbReference type="SUPFAM" id="SSF51445">
    <property type="entry name" value="(Trans)glycosidases"/>
    <property type="match status" value="1"/>
</dbReference>
<name>A0A7Y0HS58_9CLOT</name>
<keyword evidence="3" id="KW-0326">Glycosidase</keyword>
<dbReference type="EMBL" id="JABBNI010000065">
    <property type="protein sequence ID" value="NMM65508.1"/>
    <property type="molecule type" value="Genomic_DNA"/>
</dbReference>
<protein>
    <submittedName>
        <fullName evidence="4">Glycosyl hydrolase</fullName>
    </submittedName>
</protein>
<dbReference type="GO" id="GO:0009253">
    <property type="term" value="P:peptidoglycan catabolic process"/>
    <property type="evidence" value="ECO:0007669"/>
    <property type="project" value="InterPro"/>
</dbReference>
<dbReference type="RefSeq" id="WP_169300087.1">
    <property type="nucleotide sequence ID" value="NZ_JABBNI010000065.1"/>
</dbReference>
<dbReference type="PROSITE" id="PS51904">
    <property type="entry name" value="GLYCOSYL_HYDROL_F25_2"/>
    <property type="match status" value="1"/>
</dbReference>
<evidence type="ECO:0000313" key="5">
    <source>
        <dbReference type="Proteomes" id="UP000537131"/>
    </source>
</evidence>
<dbReference type="Pfam" id="PF01183">
    <property type="entry name" value="Glyco_hydro_25"/>
    <property type="match status" value="1"/>
</dbReference>
<keyword evidence="2 4" id="KW-0378">Hydrolase</keyword>
<gene>
    <name evidence="4" type="ORF">HBE96_23300</name>
</gene>
<dbReference type="AlphaFoldDB" id="A0A7Y0HS58"/>
<reference evidence="4 5" key="1">
    <citation type="submission" date="2020-04" db="EMBL/GenBank/DDBJ databases">
        <authorList>
            <person name="Doyle D.A."/>
        </authorList>
    </citation>
    <scope>NUCLEOTIDE SEQUENCE [LARGE SCALE GENOMIC DNA]</scope>
    <source>
        <strain evidence="4 5">P21</strain>
    </source>
</reference>
<proteinExistence type="inferred from homology"/>
<dbReference type="InterPro" id="IPR018077">
    <property type="entry name" value="Glyco_hydro_fam25_subgr"/>
</dbReference>
<reference evidence="4 5" key="2">
    <citation type="submission" date="2020-06" db="EMBL/GenBank/DDBJ databases">
        <title>Complete Genome Sequence of Clostridium muelleri sp. nov. P21T, an Acid-Alcohol Producing Acetogen Isolated from Old Hay.</title>
        <authorList>
            <person name="Duncan K.E."/>
            <person name="Tanner R.S."/>
        </authorList>
    </citation>
    <scope>NUCLEOTIDE SEQUENCE [LARGE SCALE GENOMIC DNA]</scope>
    <source>
        <strain evidence="4 5">P21</strain>
    </source>
</reference>